<evidence type="ECO:0000313" key="2">
    <source>
        <dbReference type="Proteomes" id="UP000031668"/>
    </source>
</evidence>
<gene>
    <name evidence="1" type="ORF">RF11_04519</name>
</gene>
<dbReference type="Proteomes" id="UP000031668">
    <property type="component" value="Unassembled WGS sequence"/>
</dbReference>
<evidence type="ECO:0000313" key="1">
    <source>
        <dbReference type="EMBL" id="KII67646.1"/>
    </source>
</evidence>
<keyword evidence="2" id="KW-1185">Reference proteome</keyword>
<organism evidence="1 2">
    <name type="scientific">Thelohanellus kitauei</name>
    <name type="common">Myxosporean</name>
    <dbReference type="NCBI Taxonomy" id="669202"/>
    <lineage>
        <taxon>Eukaryota</taxon>
        <taxon>Metazoa</taxon>
        <taxon>Cnidaria</taxon>
        <taxon>Myxozoa</taxon>
        <taxon>Myxosporea</taxon>
        <taxon>Bivalvulida</taxon>
        <taxon>Platysporina</taxon>
        <taxon>Myxobolidae</taxon>
        <taxon>Thelohanellus</taxon>
    </lineage>
</organism>
<comment type="caution">
    <text evidence="1">The sequence shown here is derived from an EMBL/GenBank/DDBJ whole genome shotgun (WGS) entry which is preliminary data.</text>
</comment>
<name>A0A0C2MKD0_THEKT</name>
<sequence length="108" mass="13071">MSIRENSKMFAFYHNFHRNTPMLIRGVATLFDYNFTPFKKFVNNLSHRKRRLILRNEDLVSAGYDPKNVGEYERCYECGNPKLLWLNCPICYRSVLYNRPKAFKNRRR</sequence>
<protein>
    <submittedName>
        <fullName evidence="1">Uncharacterized protein</fullName>
    </submittedName>
</protein>
<dbReference type="AlphaFoldDB" id="A0A0C2MKD0"/>
<accession>A0A0C2MKD0</accession>
<proteinExistence type="predicted"/>
<reference evidence="1 2" key="1">
    <citation type="journal article" date="2014" name="Genome Biol. Evol.">
        <title>The genome of the myxosporean Thelohanellus kitauei shows adaptations to nutrient acquisition within its fish host.</title>
        <authorList>
            <person name="Yang Y."/>
            <person name="Xiong J."/>
            <person name="Zhou Z."/>
            <person name="Huo F."/>
            <person name="Miao W."/>
            <person name="Ran C."/>
            <person name="Liu Y."/>
            <person name="Zhang J."/>
            <person name="Feng J."/>
            <person name="Wang M."/>
            <person name="Wang M."/>
            <person name="Wang L."/>
            <person name="Yao B."/>
        </authorList>
    </citation>
    <scope>NUCLEOTIDE SEQUENCE [LARGE SCALE GENOMIC DNA]</scope>
    <source>
        <strain evidence="1">Wuqing</strain>
    </source>
</reference>
<dbReference type="EMBL" id="JWZT01003124">
    <property type="protein sequence ID" value="KII67646.1"/>
    <property type="molecule type" value="Genomic_DNA"/>
</dbReference>